<evidence type="ECO:0000313" key="4">
    <source>
        <dbReference type="EMBL" id="CAK9329037.1"/>
    </source>
</evidence>
<sequence length="347" mass="37867">MREEESGVANFGLPEEVLGVLPSDPFEQLDVARKITSIALSTRVSALESESSALHAQISEKDALIAELQSQIESLDAALSEKSEILARADQEKETLLQENASLSNTVKKLTRDVSKLEVFKKTLMQSLHEEESSTATGGSEAAVKIESQESLPSASVVEEDDLTLPPSKYSSIQSNTSETVNSVKEEHEADVSASRPRISNSLLLASQTSTPRLTPPGSPPISSASVSPTRTSKPVSPKRHSMSFSVSRGMFDRTSMYSPVGSHSSVSSAHGGTHTGRTRVDGKEFFRQVRSRLSYEQFSSFLTNVKELNAHKQTKEETLRKADEIFGPDNKDLFTIFEGLITRNVH</sequence>
<reference evidence="4 5" key="1">
    <citation type="submission" date="2024-03" db="EMBL/GenBank/DDBJ databases">
        <authorList>
            <person name="Gkanogiannis A."/>
            <person name="Becerra Lopez-Lavalle L."/>
        </authorList>
    </citation>
    <scope>NUCLEOTIDE SEQUENCE [LARGE SCALE GENOMIC DNA]</scope>
</reference>
<dbReference type="PANTHER" id="PTHR47383">
    <property type="entry name" value="OS03G0659800 PROTEIN"/>
    <property type="match status" value="1"/>
</dbReference>
<feature type="coiled-coil region" evidence="1">
    <location>
        <begin position="58"/>
        <end position="113"/>
    </location>
</feature>
<organism evidence="4 5">
    <name type="scientific">Citrullus colocynthis</name>
    <name type="common">colocynth</name>
    <dbReference type="NCBI Taxonomy" id="252529"/>
    <lineage>
        <taxon>Eukaryota</taxon>
        <taxon>Viridiplantae</taxon>
        <taxon>Streptophyta</taxon>
        <taxon>Embryophyta</taxon>
        <taxon>Tracheophyta</taxon>
        <taxon>Spermatophyta</taxon>
        <taxon>Magnoliopsida</taxon>
        <taxon>eudicotyledons</taxon>
        <taxon>Gunneridae</taxon>
        <taxon>Pentapetalae</taxon>
        <taxon>rosids</taxon>
        <taxon>fabids</taxon>
        <taxon>Cucurbitales</taxon>
        <taxon>Cucurbitaceae</taxon>
        <taxon>Benincaseae</taxon>
        <taxon>Citrullus</taxon>
    </lineage>
</organism>
<dbReference type="Pfam" id="PF25972">
    <property type="entry name" value="At4g15545_C"/>
    <property type="match status" value="1"/>
</dbReference>
<name>A0ABP0ZAE5_9ROSI</name>
<evidence type="ECO:0000259" key="3">
    <source>
        <dbReference type="Pfam" id="PF25972"/>
    </source>
</evidence>
<keyword evidence="1" id="KW-0175">Coiled coil</keyword>
<feature type="domain" description="At4g15545-like C-terminal" evidence="3">
    <location>
        <begin position="280"/>
        <end position="345"/>
    </location>
</feature>
<dbReference type="EMBL" id="OZ021743">
    <property type="protein sequence ID" value="CAK9329037.1"/>
    <property type="molecule type" value="Genomic_DNA"/>
</dbReference>
<evidence type="ECO:0000256" key="2">
    <source>
        <dbReference type="SAM" id="MobiDB-lite"/>
    </source>
</evidence>
<evidence type="ECO:0000313" key="5">
    <source>
        <dbReference type="Proteomes" id="UP001642487"/>
    </source>
</evidence>
<evidence type="ECO:0000256" key="1">
    <source>
        <dbReference type="SAM" id="Coils"/>
    </source>
</evidence>
<feature type="region of interest" description="Disordered" evidence="2">
    <location>
        <begin position="127"/>
        <end position="243"/>
    </location>
</feature>
<dbReference type="PANTHER" id="PTHR47383:SF3">
    <property type="entry name" value="WAT1-RELATED PROTEIN"/>
    <property type="match status" value="1"/>
</dbReference>
<protein>
    <recommendedName>
        <fullName evidence="3">At4g15545-like C-terminal domain-containing protein</fullName>
    </recommendedName>
</protein>
<feature type="compositionally biased region" description="Polar residues" evidence="2">
    <location>
        <begin position="169"/>
        <end position="183"/>
    </location>
</feature>
<dbReference type="InterPro" id="IPR058936">
    <property type="entry name" value="At4g15545-like"/>
</dbReference>
<gene>
    <name evidence="4" type="ORF">CITCOLO1_LOCUS21472</name>
</gene>
<dbReference type="InterPro" id="IPR058935">
    <property type="entry name" value="At4g15545-like_C"/>
</dbReference>
<feature type="compositionally biased region" description="Polar residues" evidence="2">
    <location>
        <begin position="221"/>
        <end position="235"/>
    </location>
</feature>
<feature type="compositionally biased region" description="Polar residues" evidence="2">
    <location>
        <begin position="198"/>
        <end position="213"/>
    </location>
</feature>
<accession>A0ABP0ZAE5</accession>
<keyword evidence="5" id="KW-1185">Reference proteome</keyword>
<feature type="compositionally biased region" description="Low complexity" evidence="2">
    <location>
        <begin position="134"/>
        <end position="143"/>
    </location>
</feature>
<proteinExistence type="predicted"/>
<dbReference type="Proteomes" id="UP001642487">
    <property type="component" value="Chromosome 9"/>
</dbReference>